<feature type="transmembrane region" description="Helical" evidence="1">
    <location>
        <begin position="44"/>
        <end position="62"/>
    </location>
</feature>
<dbReference type="OrthoDB" id="826196at2"/>
<keyword evidence="3" id="KW-1185">Reference proteome</keyword>
<evidence type="ECO:0000256" key="1">
    <source>
        <dbReference type="SAM" id="Phobius"/>
    </source>
</evidence>
<keyword evidence="1" id="KW-1133">Transmembrane helix</keyword>
<feature type="transmembrane region" description="Helical" evidence="1">
    <location>
        <begin position="67"/>
        <end position="85"/>
    </location>
</feature>
<dbReference type="AlphaFoldDB" id="A0A1G9RRK3"/>
<evidence type="ECO:0000313" key="2">
    <source>
        <dbReference type="EMBL" id="SDM25720.1"/>
    </source>
</evidence>
<protein>
    <recommendedName>
        <fullName evidence="4">DoxX-like family protein</fullName>
    </recommendedName>
</protein>
<keyword evidence="1" id="KW-0812">Transmembrane</keyword>
<feature type="transmembrane region" description="Helical" evidence="1">
    <location>
        <begin position="97"/>
        <end position="114"/>
    </location>
</feature>
<dbReference type="Proteomes" id="UP000198901">
    <property type="component" value="Unassembled WGS sequence"/>
</dbReference>
<gene>
    <name evidence="2" type="ORF">SAMN04488090_3002</name>
</gene>
<evidence type="ECO:0000313" key="3">
    <source>
        <dbReference type="Proteomes" id="UP000198901"/>
    </source>
</evidence>
<name>A0A1G9RRK3_9BACT</name>
<accession>A0A1G9RRK3</accession>
<evidence type="ECO:0008006" key="4">
    <source>
        <dbReference type="Google" id="ProtNLM"/>
    </source>
</evidence>
<organism evidence="2 3">
    <name type="scientific">Siphonobacter aquaeclarae</name>
    <dbReference type="NCBI Taxonomy" id="563176"/>
    <lineage>
        <taxon>Bacteria</taxon>
        <taxon>Pseudomonadati</taxon>
        <taxon>Bacteroidota</taxon>
        <taxon>Cytophagia</taxon>
        <taxon>Cytophagales</taxon>
        <taxon>Cytophagaceae</taxon>
        <taxon>Siphonobacter</taxon>
    </lineage>
</organism>
<reference evidence="2 3" key="1">
    <citation type="submission" date="2016-10" db="EMBL/GenBank/DDBJ databases">
        <authorList>
            <person name="de Groot N.N."/>
        </authorList>
    </citation>
    <scope>NUCLEOTIDE SEQUENCE [LARGE SCALE GENOMIC DNA]</scope>
    <source>
        <strain evidence="2 3">DSM 21668</strain>
    </source>
</reference>
<dbReference type="EMBL" id="FNGS01000005">
    <property type="protein sequence ID" value="SDM25720.1"/>
    <property type="molecule type" value="Genomic_DNA"/>
</dbReference>
<sequence length="116" mass="12358">MKIVSAILILVTVYLNLKHGWSGLSGRMSEAEAKLMADMGLDQTMVTVISVMGLATAVLTLIPGTFFAGNILNAIGILLVMSFALRAGNVKVALSEIPFLLLPLVLIWLGHPLAKK</sequence>
<dbReference type="RefSeq" id="WP_093203806.1">
    <property type="nucleotide sequence ID" value="NZ_FNGS01000005.1"/>
</dbReference>
<keyword evidence="1" id="KW-0472">Membrane</keyword>
<proteinExistence type="predicted"/>